<name>A0ABT3HGR9_9HYPH</name>
<evidence type="ECO:0000256" key="5">
    <source>
        <dbReference type="ARBA" id="ARBA00023002"/>
    </source>
</evidence>
<keyword evidence="7" id="KW-0223">Dioxygenase</keyword>
<reference evidence="8" key="1">
    <citation type="submission" date="2023-07" db="EMBL/GenBank/DDBJ databases">
        <title>Genome sequencing of Purple Non-Sulfur Bacteria from various extreme environments.</title>
        <authorList>
            <person name="Mayer M."/>
        </authorList>
    </citation>
    <scope>NUCLEOTIDE SEQUENCE [LARGE SCALE GENOMIC DNA]</scope>
    <source>
        <strain evidence="8">DSM 17935</strain>
    </source>
</reference>
<organism evidence="7 8">
    <name type="scientific">Rhodobium gokarnense</name>
    <dbReference type="NCBI Taxonomy" id="364296"/>
    <lineage>
        <taxon>Bacteria</taxon>
        <taxon>Pseudomonadati</taxon>
        <taxon>Pseudomonadota</taxon>
        <taxon>Alphaproteobacteria</taxon>
        <taxon>Hyphomicrobiales</taxon>
        <taxon>Rhodobiaceae</taxon>
        <taxon>Rhodobium</taxon>
    </lineage>
</organism>
<comment type="similarity">
    <text evidence="2">Belongs to the DODA-type extradiol aromatic ring-opening dioxygenase family.</text>
</comment>
<dbReference type="Proteomes" id="UP001209755">
    <property type="component" value="Unassembled WGS sequence"/>
</dbReference>
<evidence type="ECO:0000256" key="4">
    <source>
        <dbReference type="ARBA" id="ARBA00022833"/>
    </source>
</evidence>
<dbReference type="Gene3D" id="3.40.830.10">
    <property type="entry name" value="LigB-like"/>
    <property type="match status" value="1"/>
</dbReference>
<evidence type="ECO:0000259" key="6">
    <source>
        <dbReference type="Pfam" id="PF02900"/>
    </source>
</evidence>
<dbReference type="InterPro" id="IPR004183">
    <property type="entry name" value="Xdiol_dOase_suB"/>
</dbReference>
<dbReference type="EMBL" id="JAOQNS010000012">
    <property type="protein sequence ID" value="MCW2309466.1"/>
    <property type="molecule type" value="Genomic_DNA"/>
</dbReference>
<keyword evidence="3" id="KW-0479">Metal-binding</keyword>
<evidence type="ECO:0000313" key="8">
    <source>
        <dbReference type="Proteomes" id="UP001209755"/>
    </source>
</evidence>
<evidence type="ECO:0000256" key="2">
    <source>
        <dbReference type="ARBA" id="ARBA00007581"/>
    </source>
</evidence>
<dbReference type="PANTHER" id="PTHR30096:SF0">
    <property type="entry name" value="4,5-DOPA DIOXYGENASE EXTRADIOL-LIKE PROTEIN"/>
    <property type="match status" value="1"/>
</dbReference>
<dbReference type="CDD" id="cd07363">
    <property type="entry name" value="45_DOPA_Dioxygenase"/>
    <property type="match status" value="1"/>
</dbReference>
<dbReference type="PANTHER" id="PTHR30096">
    <property type="entry name" value="4,5-DOPA DIOXYGENASE EXTRADIOL-LIKE PROTEIN"/>
    <property type="match status" value="1"/>
</dbReference>
<protein>
    <submittedName>
        <fullName evidence="7">4,5-DOPA dioxygenase extradiol</fullName>
        <ecNumber evidence="7">1.13.11.-</ecNumber>
    </submittedName>
</protein>
<dbReference type="PIRSF" id="PIRSF006157">
    <property type="entry name" value="Doxgns_DODA"/>
    <property type="match status" value="1"/>
</dbReference>
<dbReference type="EC" id="1.13.11.-" evidence="7"/>
<dbReference type="GO" id="GO:0051213">
    <property type="term" value="F:dioxygenase activity"/>
    <property type="evidence" value="ECO:0007669"/>
    <property type="project" value="UniProtKB-KW"/>
</dbReference>
<feature type="domain" description="Extradiol ring-cleavage dioxygenase class III enzyme subunit B" evidence="6">
    <location>
        <begin position="28"/>
        <end position="254"/>
    </location>
</feature>
<proteinExistence type="inferred from homology"/>
<evidence type="ECO:0000256" key="1">
    <source>
        <dbReference type="ARBA" id="ARBA00001947"/>
    </source>
</evidence>
<accession>A0ABT3HGR9</accession>
<keyword evidence="5 7" id="KW-0560">Oxidoreductase</keyword>
<sequence length="279" mass="29993">MARQLPLFISHGAPDLVLRDTPARDHLKALAESLPRPRAIVSVSAHFETRRPAVVVDDAPGMIYDFGGFDARLYEMVYPAPGDPALASDIAGRLAAAGLPVDQVRDRGYDHGTWVPLKLLFPDADVPVVQLSVQPYEDPAHHLAMGRALAPLADEDVLVVGTGALTHNLREAFRHGRDDLGGPAHDWVKGFADWFADRLAAGAVDDLLDYREKAPFALQNHPTDEHLLPIFVALGAAGPDVIGRRIHSSAQYGALAMDCFAFGTAAETAGISTEVESIC</sequence>
<dbReference type="RefSeq" id="WP_264603041.1">
    <property type="nucleotide sequence ID" value="NZ_JAOQNS010000012.1"/>
</dbReference>
<dbReference type="SUPFAM" id="SSF53213">
    <property type="entry name" value="LigB-like"/>
    <property type="match status" value="1"/>
</dbReference>
<comment type="cofactor">
    <cofactor evidence="1">
        <name>Zn(2+)</name>
        <dbReference type="ChEBI" id="CHEBI:29105"/>
    </cofactor>
</comment>
<keyword evidence="4" id="KW-0862">Zinc</keyword>
<gene>
    <name evidence="7" type="ORF">M2319_003820</name>
</gene>
<comment type="caution">
    <text evidence="7">The sequence shown here is derived from an EMBL/GenBank/DDBJ whole genome shotgun (WGS) entry which is preliminary data.</text>
</comment>
<keyword evidence="8" id="KW-1185">Reference proteome</keyword>
<dbReference type="Pfam" id="PF02900">
    <property type="entry name" value="LigB"/>
    <property type="match status" value="1"/>
</dbReference>
<dbReference type="InterPro" id="IPR014436">
    <property type="entry name" value="Extradiol_dOase_DODA"/>
</dbReference>
<evidence type="ECO:0000256" key="3">
    <source>
        <dbReference type="ARBA" id="ARBA00022723"/>
    </source>
</evidence>
<evidence type="ECO:0000313" key="7">
    <source>
        <dbReference type="EMBL" id="MCW2309466.1"/>
    </source>
</evidence>